<evidence type="ECO:0000256" key="4">
    <source>
        <dbReference type="ARBA" id="ARBA00022692"/>
    </source>
</evidence>
<feature type="signal peptide" evidence="15">
    <location>
        <begin position="1"/>
        <end position="23"/>
    </location>
</feature>
<dbReference type="InParanoid" id="A0A200QL53"/>
<reference evidence="17 18" key="1">
    <citation type="journal article" date="2017" name="Mol. Plant">
        <title>The Genome of Medicinal Plant Macleaya cordata Provides New Insights into Benzylisoquinoline Alkaloids Metabolism.</title>
        <authorList>
            <person name="Liu X."/>
            <person name="Liu Y."/>
            <person name="Huang P."/>
            <person name="Ma Y."/>
            <person name="Qing Z."/>
            <person name="Tang Q."/>
            <person name="Cao H."/>
            <person name="Cheng P."/>
            <person name="Zheng Y."/>
            <person name="Yuan Z."/>
            <person name="Zhou Y."/>
            <person name="Liu J."/>
            <person name="Tang Z."/>
            <person name="Zhuo Y."/>
            <person name="Zhang Y."/>
            <person name="Yu L."/>
            <person name="Huang J."/>
            <person name="Yang P."/>
            <person name="Peng Q."/>
            <person name="Zhang J."/>
            <person name="Jiang W."/>
            <person name="Zhang Z."/>
            <person name="Lin K."/>
            <person name="Ro D.K."/>
            <person name="Chen X."/>
            <person name="Xiong X."/>
            <person name="Shang Y."/>
            <person name="Huang S."/>
            <person name="Zeng J."/>
        </authorList>
    </citation>
    <scope>NUCLEOTIDE SEQUENCE [LARGE SCALE GENOMIC DNA]</scope>
    <source>
        <strain evidence="18">cv. BLH2017</strain>
        <tissue evidence="17">Root</tissue>
    </source>
</reference>
<evidence type="ECO:0000256" key="6">
    <source>
        <dbReference type="ARBA" id="ARBA00022737"/>
    </source>
</evidence>
<dbReference type="STRING" id="56857.A0A200QL53"/>
<dbReference type="InterPro" id="IPR000719">
    <property type="entry name" value="Prot_kinase_dom"/>
</dbReference>
<dbReference type="InterPro" id="IPR017441">
    <property type="entry name" value="Protein_kinase_ATP_BS"/>
</dbReference>
<evidence type="ECO:0000256" key="11">
    <source>
        <dbReference type="ARBA" id="ARBA00023170"/>
    </source>
</evidence>
<keyword evidence="11" id="KW-0675">Receptor</keyword>
<name>A0A200QL53_MACCD</name>
<keyword evidence="10 14" id="KW-0472">Membrane</keyword>
<evidence type="ECO:0000313" key="17">
    <source>
        <dbReference type="EMBL" id="OVA11206.1"/>
    </source>
</evidence>
<keyword evidence="8 12" id="KW-0067">ATP-binding</keyword>
<keyword evidence="9 14" id="KW-1133">Transmembrane helix</keyword>
<dbReference type="FunFam" id="3.30.200.20:FF:000307">
    <property type="entry name" value="pollen receptor-like kinase 1"/>
    <property type="match status" value="1"/>
</dbReference>
<dbReference type="AlphaFoldDB" id="A0A200QL53"/>
<sequence>MGFHSRLTLFFFVLIWFFRLGKPDLASDKTALLALRSAVGGRNLNWTVTQPSPCNWQGVECENNRVSVLRLPGTGLMGNIPTGVFGNLTHLRTLSLRLNALTGKLPSDLALCTDLRNLYLQGNHFTGEIPEFLFGLHNLVRLNLAGNNFSGEISTAFNNLTRLGTLYLESNQLTGSIPELDLPNLVQFNVSFNQLNGSIPQKLRSMKADSFEGNSLCGGPMGRCPNEKIELNDGGKKKKKLSGGAIAGIVIGSVIGFLLLLLILFLLCRKKSSRKTRSVDVTSVKNPPEVEIAGEKSTGDGDNGNLGGGNAAATGALAASAVAAKGEVNNGGMKKLVFFGNAARHFDLEDLLRASAEVLGKGTFGTAYKAVLEVGTVVAVKRLKDVTISEKEFREKIEIVGSMDHENLVPLRAYYFSSDEKLLVYDYMSMGSLSALLHGNRGAGRTPLNWETRSGIALGAARGLEFLHSQGSHISHGNIKSSNVLLTKSYEARVSDHGLAQLVGPTATPNRVAGYRAPEVTDPRKVSQKADVYSFGVLLLELLTGKAPTHALLNEEGVDLPRWVQSVVREEWTAEVFDLELLRYQNVEEEMVQLLQLAIDCAAQYPDKRPSMSEVTRRIEELRPSREQDQPSDLVDADDGSSQRTSSIG</sequence>
<evidence type="ECO:0000256" key="15">
    <source>
        <dbReference type="SAM" id="SignalP"/>
    </source>
</evidence>
<evidence type="ECO:0000256" key="1">
    <source>
        <dbReference type="ARBA" id="ARBA00004370"/>
    </source>
</evidence>
<organism evidence="17 18">
    <name type="scientific">Macleaya cordata</name>
    <name type="common">Five-seeded plume-poppy</name>
    <name type="synonym">Bocconia cordata</name>
    <dbReference type="NCBI Taxonomy" id="56857"/>
    <lineage>
        <taxon>Eukaryota</taxon>
        <taxon>Viridiplantae</taxon>
        <taxon>Streptophyta</taxon>
        <taxon>Embryophyta</taxon>
        <taxon>Tracheophyta</taxon>
        <taxon>Spermatophyta</taxon>
        <taxon>Magnoliopsida</taxon>
        <taxon>Ranunculales</taxon>
        <taxon>Papaveraceae</taxon>
        <taxon>Papaveroideae</taxon>
        <taxon>Macleaya</taxon>
    </lineage>
</organism>
<accession>A0A200QL53</accession>
<dbReference type="OMA" id="HSQGANI"/>
<dbReference type="GO" id="GO:0004672">
    <property type="term" value="F:protein kinase activity"/>
    <property type="evidence" value="ECO:0007669"/>
    <property type="project" value="InterPro"/>
</dbReference>
<dbReference type="PANTHER" id="PTHR48010:SF76">
    <property type="entry name" value="INACTIVE RECEPTOR KINASE RLK902-RELATED"/>
    <property type="match status" value="1"/>
</dbReference>
<dbReference type="PROSITE" id="PS50011">
    <property type="entry name" value="PROTEIN_KINASE_DOM"/>
    <property type="match status" value="1"/>
</dbReference>
<comment type="subcellular location">
    <subcellularLocation>
        <location evidence="1">Membrane</location>
    </subcellularLocation>
</comment>
<dbReference type="SUPFAM" id="SSF56112">
    <property type="entry name" value="Protein kinase-like (PK-like)"/>
    <property type="match status" value="1"/>
</dbReference>
<feature type="transmembrane region" description="Helical" evidence="14">
    <location>
        <begin position="245"/>
        <end position="268"/>
    </location>
</feature>
<evidence type="ECO:0000256" key="12">
    <source>
        <dbReference type="PROSITE-ProRule" id="PRU10141"/>
    </source>
</evidence>
<dbReference type="InterPro" id="IPR011009">
    <property type="entry name" value="Kinase-like_dom_sf"/>
</dbReference>
<dbReference type="Pfam" id="PF08263">
    <property type="entry name" value="LRRNT_2"/>
    <property type="match status" value="1"/>
</dbReference>
<dbReference type="Gene3D" id="1.10.510.10">
    <property type="entry name" value="Transferase(Phosphotransferase) domain 1"/>
    <property type="match status" value="1"/>
</dbReference>
<keyword evidence="17" id="KW-0808">Transferase</keyword>
<dbReference type="EMBL" id="MVGT01001726">
    <property type="protein sequence ID" value="OVA11206.1"/>
    <property type="molecule type" value="Genomic_DNA"/>
</dbReference>
<feature type="region of interest" description="Disordered" evidence="13">
    <location>
        <begin position="610"/>
        <end position="649"/>
    </location>
</feature>
<dbReference type="InterPro" id="IPR001611">
    <property type="entry name" value="Leu-rich_rpt"/>
</dbReference>
<comment type="caution">
    <text evidence="17">The sequence shown here is derived from an EMBL/GenBank/DDBJ whole genome shotgun (WGS) entry which is preliminary data.</text>
</comment>
<dbReference type="OrthoDB" id="652551at2759"/>
<dbReference type="Gene3D" id="3.80.10.10">
    <property type="entry name" value="Ribonuclease Inhibitor"/>
    <property type="match status" value="2"/>
</dbReference>
<evidence type="ECO:0000256" key="14">
    <source>
        <dbReference type="SAM" id="Phobius"/>
    </source>
</evidence>
<dbReference type="SUPFAM" id="SSF52058">
    <property type="entry name" value="L domain-like"/>
    <property type="match status" value="1"/>
</dbReference>
<keyword evidence="6" id="KW-0677">Repeat</keyword>
<dbReference type="GO" id="GO:0005524">
    <property type="term" value="F:ATP binding"/>
    <property type="evidence" value="ECO:0007669"/>
    <property type="project" value="UniProtKB-UniRule"/>
</dbReference>
<dbReference type="InterPro" id="IPR001245">
    <property type="entry name" value="Ser-Thr/Tyr_kinase_cat_dom"/>
</dbReference>
<dbReference type="InterPro" id="IPR032675">
    <property type="entry name" value="LRR_dom_sf"/>
</dbReference>
<feature type="compositionally biased region" description="Polar residues" evidence="13">
    <location>
        <begin position="640"/>
        <end position="649"/>
    </location>
</feature>
<dbReference type="Pfam" id="PF07714">
    <property type="entry name" value="PK_Tyr_Ser-Thr"/>
    <property type="match status" value="1"/>
</dbReference>
<dbReference type="FunFam" id="1.10.510.10:FF:000585">
    <property type="entry name" value="Probable inactive receptor kinase At1g48480"/>
    <property type="match status" value="1"/>
</dbReference>
<keyword evidence="2" id="KW-0597">Phosphoprotein</keyword>
<dbReference type="PROSITE" id="PS00107">
    <property type="entry name" value="PROTEIN_KINASE_ATP"/>
    <property type="match status" value="1"/>
</dbReference>
<evidence type="ECO:0000256" key="8">
    <source>
        <dbReference type="ARBA" id="ARBA00022840"/>
    </source>
</evidence>
<evidence type="ECO:0000313" key="18">
    <source>
        <dbReference type="Proteomes" id="UP000195402"/>
    </source>
</evidence>
<evidence type="ECO:0000256" key="10">
    <source>
        <dbReference type="ARBA" id="ARBA00023136"/>
    </source>
</evidence>
<evidence type="ECO:0000256" key="7">
    <source>
        <dbReference type="ARBA" id="ARBA00022741"/>
    </source>
</evidence>
<keyword evidence="17" id="KW-0418">Kinase</keyword>
<feature type="compositionally biased region" description="Basic and acidic residues" evidence="13">
    <location>
        <begin position="610"/>
        <end position="629"/>
    </location>
</feature>
<dbReference type="Gene3D" id="3.30.200.20">
    <property type="entry name" value="Phosphorylase Kinase, domain 1"/>
    <property type="match status" value="1"/>
</dbReference>
<feature type="binding site" evidence="12">
    <location>
        <position position="381"/>
    </location>
    <ligand>
        <name>ATP</name>
        <dbReference type="ChEBI" id="CHEBI:30616"/>
    </ligand>
</feature>
<dbReference type="InterPro" id="IPR050994">
    <property type="entry name" value="At_inactive_RLKs"/>
</dbReference>
<dbReference type="PANTHER" id="PTHR48010">
    <property type="entry name" value="OS05G0588300 PROTEIN"/>
    <property type="match status" value="1"/>
</dbReference>
<feature type="domain" description="Protein kinase" evidence="16">
    <location>
        <begin position="353"/>
        <end position="622"/>
    </location>
</feature>
<dbReference type="Proteomes" id="UP000195402">
    <property type="component" value="Unassembled WGS sequence"/>
</dbReference>
<dbReference type="FunCoup" id="A0A200QL53">
    <property type="interactions" value="1068"/>
</dbReference>
<evidence type="ECO:0000259" key="16">
    <source>
        <dbReference type="PROSITE" id="PS50011"/>
    </source>
</evidence>
<protein>
    <submittedName>
        <fullName evidence="17">Protein kinase domain</fullName>
    </submittedName>
</protein>
<feature type="chain" id="PRO_5012080716" evidence="15">
    <location>
        <begin position="24"/>
        <end position="649"/>
    </location>
</feature>
<dbReference type="InterPro" id="IPR013210">
    <property type="entry name" value="LRR_N_plant-typ"/>
</dbReference>
<dbReference type="Pfam" id="PF13855">
    <property type="entry name" value="LRR_8"/>
    <property type="match status" value="1"/>
</dbReference>
<evidence type="ECO:0000256" key="9">
    <source>
        <dbReference type="ARBA" id="ARBA00022989"/>
    </source>
</evidence>
<dbReference type="GO" id="GO:0016020">
    <property type="term" value="C:membrane"/>
    <property type="evidence" value="ECO:0007669"/>
    <property type="project" value="UniProtKB-SubCell"/>
</dbReference>
<dbReference type="FunFam" id="3.80.10.10:FF:000234">
    <property type="entry name" value="Probable inactive receptor kinase RLK902"/>
    <property type="match status" value="1"/>
</dbReference>
<evidence type="ECO:0000256" key="3">
    <source>
        <dbReference type="ARBA" id="ARBA00022614"/>
    </source>
</evidence>
<keyword evidence="7 12" id="KW-0547">Nucleotide-binding</keyword>
<keyword evidence="3" id="KW-0433">Leucine-rich repeat</keyword>
<dbReference type="Pfam" id="PF00560">
    <property type="entry name" value="LRR_1"/>
    <property type="match status" value="1"/>
</dbReference>
<dbReference type="CDD" id="cd14066">
    <property type="entry name" value="STKc_IRAK"/>
    <property type="match status" value="1"/>
</dbReference>
<gene>
    <name evidence="17" type="ORF">BVC80_1749g31</name>
</gene>
<keyword evidence="18" id="KW-1185">Reference proteome</keyword>
<evidence type="ECO:0000256" key="5">
    <source>
        <dbReference type="ARBA" id="ARBA00022729"/>
    </source>
</evidence>
<evidence type="ECO:0000256" key="13">
    <source>
        <dbReference type="SAM" id="MobiDB-lite"/>
    </source>
</evidence>
<proteinExistence type="predicted"/>
<keyword evidence="5 15" id="KW-0732">Signal</keyword>
<keyword evidence="4 14" id="KW-0812">Transmembrane</keyword>
<evidence type="ECO:0000256" key="2">
    <source>
        <dbReference type="ARBA" id="ARBA00022553"/>
    </source>
</evidence>